<comment type="caution">
    <text evidence="1">The sequence shown here is derived from an EMBL/GenBank/DDBJ whole genome shotgun (WGS) entry which is preliminary data.</text>
</comment>
<sequence length="328" mass="36515">MSPVWIALLVAGFVAMLLTSIVVTCFYKSKKKGSQFNMLDSATLASTFDEEGSLKPLGPDNKVLADEVEDVKVDSATLACTFAVEGSLKPLVPDNKVLDDEVEDVKGVYPFNLMNGDCFHDGRLVLGGQMTIECRACTNTSIKTGLSDDERMQLSVHEAGHAWLAFRGGLRVVKITLVPNGELLGRTIIEHGEKHIWSLKEKNNLQIAFWGARQAEVALRDNGMTSLFGADKLAIEKLAASNVREFGLLEDQSLATIKPESNEFVALQERAIYNNMRFCELEAKKMVEEDKEAINALASILYEYNELSDEKDIRRKLTKLQDMYKNKQ</sequence>
<keyword evidence="2" id="KW-1185">Reference proteome</keyword>
<protein>
    <submittedName>
        <fullName evidence="1">Uncharacterized protein</fullName>
    </submittedName>
</protein>
<evidence type="ECO:0000313" key="1">
    <source>
        <dbReference type="EMBL" id="CAK5106545.1"/>
    </source>
</evidence>
<dbReference type="Proteomes" id="UP001497535">
    <property type="component" value="Unassembled WGS sequence"/>
</dbReference>
<dbReference type="EMBL" id="CAVMJV010000122">
    <property type="protein sequence ID" value="CAK5106545.1"/>
    <property type="molecule type" value="Genomic_DNA"/>
</dbReference>
<accession>A0ACB1AU86</accession>
<organism evidence="1 2">
    <name type="scientific">Meloidogyne enterolobii</name>
    <name type="common">Root-knot nematode worm</name>
    <name type="synonym">Meloidogyne mayaguensis</name>
    <dbReference type="NCBI Taxonomy" id="390850"/>
    <lineage>
        <taxon>Eukaryota</taxon>
        <taxon>Metazoa</taxon>
        <taxon>Ecdysozoa</taxon>
        <taxon>Nematoda</taxon>
        <taxon>Chromadorea</taxon>
        <taxon>Rhabditida</taxon>
        <taxon>Tylenchina</taxon>
        <taxon>Tylenchomorpha</taxon>
        <taxon>Tylenchoidea</taxon>
        <taxon>Meloidogynidae</taxon>
        <taxon>Meloidogyninae</taxon>
        <taxon>Meloidogyne</taxon>
    </lineage>
</organism>
<gene>
    <name evidence="1" type="ORF">MENTE1834_LOCUS43490</name>
</gene>
<evidence type="ECO:0000313" key="2">
    <source>
        <dbReference type="Proteomes" id="UP001497535"/>
    </source>
</evidence>
<reference evidence="1" key="1">
    <citation type="submission" date="2023-11" db="EMBL/GenBank/DDBJ databases">
        <authorList>
            <person name="Poullet M."/>
        </authorList>
    </citation>
    <scope>NUCLEOTIDE SEQUENCE</scope>
    <source>
        <strain evidence="1">E1834</strain>
    </source>
</reference>
<proteinExistence type="predicted"/>
<name>A0ACB1AU86_MELEN</name>